<keyword evidence="2" id="KW-1185">Reference proteome</keyword>
<protein>
    <submittedName>
        <fullName evidence="1">Exodeoxyribonuclease V beta chain</fullName>
        <ecNumber evidence="1">3.1.11.5</ecNumber>
    </submittedName>
</protein>
<reference evidence="1 2" key="1">
    <citation type="submission" date="2022-03" db="EMBL/GenBank/DDBJ databases">
        <authorList>
            <person name="Brunel B."/>
        </authorList>
    </citation>
    <scope>NUCLEOTIDE SEQUENCE [LARGE SCALE GENOMIC DNA]</scope>
    <source>
        <strain evidence="1">STM5069sample</strain>
    </source>
</reference>
<comment type="caution">
    <text evidence="1">The sequence shown here is derived from an EMBL/GenBank/DDBJ whole genome shotgun (WGS) entry which is preliminary data.</text>
</comment>
<sequence>MPPTVLKMKFDRELVIATDGFWAELGAGDQALFLNGRDVLGAKGDDRSVLCLRPLESAGTADVQSVGEANNLYL</sequence>
<proteinExistence type="predicted"/>
<evidence type="ECO:0000313" key="1">
    <source>
        <dbReference type="EMBL" id="CAH2407919.1"/>
    </source>
</evidence>
<dbReference type="EC" id="3.1.11.5" evidence="1"/>
<name>A0ABM9EGE6_9HYPH</name>
<evidence type="ECO:0000313" key="2">
    <source>
        <dbReference type="Proteomes" id="UP001153050"/>
    </source>
</evidence>
<accession>A0ABM9EGE6</accession>
<dbReference type="GO" id="GO:0008854">
    <property type="term" value="F:exodeoxyribonuclease V activity"/>
    <property type="evidence" value="ECO:0007669"/>
    <property type="project" value="UniProtKB-EC"/>
</dbReference>
<dbReference type="EMBL" id="CAKXZT010000160">
    <property type="protein sequence ID" value="CAH2407919.1"/>
    <property type="molecule type" value="Genomic_DNA"/>
</dbReference>
<gene>
    <name evidence="1" type="ORF">MES5069_620146</name>
</gene>
<dbReference type="Proteomes" id="UP001153050">
    <property type="component" value="Unassembled WGS sequence"/>
</dbReference>
<keyword evidence="1" id="KW-0378">Hydrolase</keyword>
<organism evidence="1 2">
    <name type="scientific">Mesorhizobium escarrei</name>
    <dbReference type="NCBI Taxonomy" id="666018"/>
    <lineage>
        <taxon>Bacteria</taxon>
        <taxon>Pseudomonadati</taxon>
        <taxon>Pseudomonadota</taxon>
        <taxon>Alphaproteobacteria</taxon>
        <taxon>Hyphomicrobiales</taxon>
        <taxon>Phyllobacteriaceae</taxon>
        <taxon>Mesorhizobium</taxon>
    </lineage>
</organism>